<dbReference type="PROSITE" id="PS50943">
    <property type="entry name" value="HTH_CROC1"/>
    <property type="match status" value="1"/>
</dbReference>
<keyword evidence="6" id="KW-1185">Reference proteome</keyword>
<dbReference type="Proteomes" id="UP000482487">
    <property type="component" value="Unassembled WGS sequence"/>
</dbReference>
<organism evidence="5 6">
    <name type="scientific">Solidesulfovibrio aerotolerans</name>
    <dbReference type="NCBI Taxonomy" id="295255"/>
    <lineage>
        <taxon>Bacteria</taxon>
        <taxon>Pseudomonadati</taxon>
        <taxon>Thermodesulfobacteriota</taxon>
        <taxon>Desulfovibrionia</taxon>
        <taxon>Desulfovibrionales</taxon>
        <taxon>Desulfovibrionaceae</taxon>
        <taxon>Solidesulfovibrio</taxon>
    </lineage>
</organism>
<dbReference type="Gene3D" id="1.10.260.40">
    <property type="entry name" value="lambda repressor-like DNA-binding domains"/>
    <property type="match status" value="1"/>
</dbReference>
<dbReference type="GO" id="GO:0003677">
    <property type="term" value="F:DNA binding"/>
    <property type="evidence" value="ECO:0007669"/>
    <property type="project" value="UniProtKB-KW"/>
</dbReference>
<dbReference type="Pfam" id="PF00717">
    <property type="entry name" value="Peptidase_S24"/>
    <property type="match status" value="1"/>
</dbReference>
<evidence type="ECO:0000259" key="4">
    <source>
        <dbReference type="PROSITE" id="PS50943"/>
    </source>
</evidence>
<reference evidence="5 6" key="1">
    <citation type="submission" date="2020-01" db="EMBL/GenBank/DDBJ databases">
        <title>Genome sequence of Desulfovibrio aerotolerans DSM 16695(T).</title>
        <authorList>
            <person name="Karnachuk O."/>
            <person name="Avakyan M."/>
            <person name="Mardanov A."/>
            <person name="Kadnikov V."/>
            <person name="Ravin N."/>
        </authorList>
    </citation>
    <scope>NUCLEOTIDE SEQUENCE [LARGE SCALE GENOMIC DNA]</scope>
    <source>
        <strain evidence="5 6">DSM 16695</strain>
    </source>
</reference>
<dbReference type="InterPro" id="IPR010744">
    <property type="entry name" value="Phage_CI_N"/>
</dbReference>
<dbReference type="RefSeq" id="WP_160958633.1">
    <property type="nucleotide sequence ID" value="NZ_WVUD01000003.1"/>
</dbReference>
<dbReference type="SUPFAM" id="SSF51306">
    <property type="entry name" value="LexA/Signal peptidase"/>
    <property type="match status" value="1"/>
</dbReference>
<evidence type="ECO:0000313" key="6">
    <source>
        <dbReference type="Proteomes" id="UP000482487"/>
    </source>
</evidence>
<keyword evidence="3" id="KW-0804">Transcription</keyword>
<dbReference type="GO" id="GO:0045892">
    <property type="term" value="P:negative regulation of DNA-templated transcription"/>
    <property type="evidence" value="ECO:0007669"/>
    <property type="project" value="InterPro"/>
</dbReference>
<dbReference type="EMBL" id="WVUD01000003">
    <property type="protein sequence ID" value="MYL82152.1"/>
    <property type="molecule type" value="Genomic_DNA"/>
</dbReference>
<evidence type="ECO:0000256" key="1">
    <source>
        <dbReference type="ARBA" id="ARBA00023015"/>
    </source>
</evidence>
<gene>
    <name evidence="5" type="ORF">GTA51_03235</name>
</gene>
<accession>A0A7C9MMV3</accession>
<comment type="caution">
    <text evidence="5">The sequence shown here is derived from an EMBL/GenBank/DDBJ whole genome shotgun (WGS) entry which is preliminary data.</text>
</comment>
<evidence type="ECO:0000256" key="2">
    <source>
        <dbReference type="ARBA" id="ARBA00023125"/>
    </source>
</evidence>
<feature type="domain" description="HTH cro/C1-type" evidence="4">
    <location>
        <begin position="29"/>
        <end position="72"/>
    </location>
</feature>
<evidence type="ECO:0000256" key="3">
    <source>
        <dbReference type="ARBA" id="ARBA00023163"/>
    </source>
</evidence>
<dbReference type="CDD" id="cd00093">
    <property type="entry name" value="HTH_XRE"/>
    <property type="match status" value="1"/>
</dbReference>
<keyword evidence="2" id="KW-0238">DNA-binding</keyword>
<dbReference type="InterPro" id="IPR015927">
    <property type="entry name" value="Peptidase_S24_S26A/B/C"/>
</dbReference>
<name>A0A7C9MMV3_9BACT</name>
<keyword evidence="1" id="KW-0805">Transcription regulation</keyword>
<evidence type="ECO:0000313" key="5">
    <source>
        <dbReference type="EMBL" id="MYL82152.1"/>
    </source>
</evidence>
<dbReference type="PANTHER" id="PTHR40661">
    <property type="match status" value="1"/>
</dbReference>
<dbReference type="Pfam" id="PF07022">
    <property type="entry name" value="Phage_CI_repr"/>
    <property type="match status" value="1"/>
</dbReference>
<dbReference type="CDD" id="cd06462">
    <property type="entry name" value="Peptidase_S24_S26"/>
    <property type="match status" value="1"/>
</dbReference>
<dbReference type="OrthoDB" id="5455126at2"/>
<dbReference type="Gene3D" id="2.10.109.10">
    <property type="entry name" value="Umud Fragment, subunit A"/>
    <property type="match status" value="1"/>
</dbReference>
<sequence length="233" mass="26443">MNTDETNQATMSRFDDAFDRIKKATGMRTQVEIAKLLDIRQSSISDAKRRQSIPDSWLIKLYQVYNLNPSWILDGDTPQFLGEQRTGAFQVKEPAEAYGRKPKHYQMPVCTMALPEDAQGPWQEQPVESLTVPEQFHRPGLVVVRMDESDMEPVIHRGAYVGIDKDRRTIRSGALYALDMPMEGLVIKKIVHDSENGRLILRSENTDFADQTLPADGSAERIVGRVIWVIQSV</sequence>
<proteinExistence type="predicted"/>
<dbReference type="InterPro" id="IPR001387">
    <property type="entry name" value="Cro/C1-type_HTH"/>
</dbReference>
<dbReference type="InterPro" id="IPR010982">
    <property type="entry name" value="Lambda_DNA-bd_dom_sf"/>
</dbReference>
<dbReference type="SUPFAM" id="SSF47413">
    <property type="entry name" value="lambda repressor-like DNA-binding domains"/>
    <property type="match status" value="1"/>
</dbReference>
<dbReference type="InterPro" id="IPR036286">
    <property type="entry name" value="LexA/Signal_pep-like_sf"/>
</dbReference>
<dbReference type="PANTHER" id="PTHR40661:SF3">
    <property type="entry name" value="FELS-1 PROPHAGE TRANSCRIPTIONAL REGULATOR"/>
    <property type="match status" value="1"/>
</dbReference>
<protein>
    <submittedName>
        <fullName evidence="5">Phage repressor protein</fullName>
    </submittedName>
</protein>
<dbReference type="AlphaFoldDB" id="A0A7C9MMV3"/>